<dbReference type="Pfam" id="PF26639">
    <property type="entry name" value="Het-6_barrel"/>
    <property type="match status" value="1"/>
</dbReference>
<reference evidence="2" key="1">
    <citation type="submission" date="2021-04" db="EMBL/GenBank/DDBJ databases">
        <title>Draft genome of Fusarium avenaceum strain F156N33, isolated from an atmospheric sample in Virginia.</title>
        <authorList>
            <person name="Yang S."/>
            <person name="Vinatzer B.A."/>
            <person name="Coleman J."/>
        </authorList>
    </citation>
    <scope>NUCLEOTIDE SEQUENCE</scope>
    <source>
        <strain evidence="2">F156N33</strain>
    </source>
</reference>
<dbReference type="InterPro" id="IPR010730">
    <property type="entry name" value="HET"/>
</dbReference>
<protein>
    <recommendedName>
        <fullName evidence="1">Heterokaryon incompatibility domain-containing protein</fullName>
    </recommendedName>
</protein>
<dbReference type="EMBL" id="JAGPUO010000012">
    <property type="protein sequence ID" value="KAG5659146.1"/>
    <property type="molecule type" value="Genomic_DNA"/>
</dbReference>
<dbReference type="Proteomes" id="UP000782241">
    <property type="component" value="Unassembled WGS sequence"/>
</dbReference>
<name>A0A9P7KU67_9HYPO</name>
<dbReference type="InterPro" id="IPR052895">
    <property type="entry name" value="HetReg/Transcr_Mod"/>
</dbReference>
<dbReference type="AlphaFoldDB" id="A0A9P7KU67"/>
<evidence type="ECO:0000313" key="2">
    <source>
        <dbReference type="EMBL" id="KAG5659146.1"/>
    </source>
</evidence>
<dbReference type="Pfam" id="PF06985">
    <property type="entry name" value="HET"/>
    <property type="match status" value="1"/>
</dbReference>
<organism evidence="2 3">
    <name type="scientific">Fusarium avenaceum</name>
    <dbReference type="NCBI Taxonomy" id="40199"/>
    <lineage>
        <taxon>Eukaryota</taxon>
        <taxon>Fungi</taxon>
        <taxon>Dikarya</taxon>
        <taxon>Ascomycota</taxon>
        <taxon>Pezizomycotina</taxon>
        <taxon>Sordariomycetes</taxon>
        <taxon>Hypocreomycetidae</taxon>
        <taxon>Hypocreales</taxon>
        <taxon>Nectriaceae</taxon>
        <taxon>Fusarium</taxon>
        <taxon>Fusarium tricinctum species complex</taxon>
    </lineage>
</organism>
<proteinExistence type="predicted"/>
<dbReference type="PANTHER" id="PTHR24148">
    <property type="entry name" value="ANKYRIN REPEAT DOMAIN-CONTAINING PROTEIN 39 HOMOLOG-RELATED"/>
    <property type="match status" value="1"/>
</dbReference>
<evidence type="ECO:0000259" key="1">
    <source>
        <dbReference type="Pfam" id="PF06985"/>
    </source>
</evidence>
<dbReference type="PANTHER" id="PTHR24148:SF73">
    <property type="entry name" value="HET DOMAIN PROTEIN (AFU_ORTHOLOGUE AFUA_8G01020)"/>
    <property type="match status" value="1"/>
</dbReference>
<feature type="domain" description="Heterokaryon incompatibility" evidence="1">
    <location>
        <begin position="53"/>
        <end position="200"/>
    </location>
</feature>
<evidence type="ECO:0000313" key="3">
    <source>
        <dbReference type="Proteomes" id="UP000782241"/>
    </source>
</evidence>
<keyword evidence="3" id="KW-1185">Reference proteome</keyword>
<gene>
    <name evidence="2" type="ORF">KAF25_000348</name>
</gene>
<comment type="caution">
    <text evidence="2">The sequence shown here is derived from an EMBL/GenBank/DDBJ whole genome shotgun (WGS) entry which is preliminary data.</text>
</comment>
<sequence>MYLGCINFQYLIMKLETNEIRLLRLEYGPEEKKPHLSLSFKRVSLKDSALPPFVALSYVWGDLEDVLPLPISGSTVFATRNLHSVLNCLSAFHFDQLLWIDALCINQDDPQERASQVALMGDIYSQAEYVLAFLSPDRQRFDLGVDYIEETARNPDVHFEPSLSPHLKLEGFNATDKVLQDSLIGFFAAPWWTRLWTVQEFLLARKVIFQCGNRIIDARVVQKGCRAWICHANSCCWAARRPMDGDVHGFLDNPSQDNDGLTIYTATLRMKHLMDIGNSARSYTTDFLAAISLFRIRRCWDPRDRAFGFLGLRLPGIDIRNKLTIDYTVSTSVLYRDLAMALINESQTLDVLSHVLHDSDVEKHTSELPSWVPDWDAAIDDRYHLIYTERTDIIRHCQASGDMKPQWKLNGAGSVLTCGFQIATVEATAPGYPSSTRHSTPEGRAIIDAWRQLAGLCADLITTPSEDLNEDNRELLFQNALSGGLTSTPWNIGSRDYSKACEIWLEWFVSADGVLPKEFKKTIQDFDEMVQQVSLYRKLIRTDNGSIGFGPEMSENGDVIVILPGGKVLYVLRRLEISGSGAPGFRLVGDAFIHGAMAGEMMDYGTLLFEEMVIL</sequence>
<accession>A0A9P7KU67</accession>